<name>A0A392UIM8_9FABA</name>
<protein>
    <submittedName>
        <fullName evidence="1">Uncharacterized protein</fullName>
    </submittedName>
</protein>
<keyword evidence="2" id="KW-1185">Reference proteome</keyword>
<evidence type="ECO:0000313" key="2">
    <source>
        <dbReference type="Proteomes" id="UP000265520"/>
    </source>
</evidence>
<accession>A0A392UIM8</accession>
<sequence length="35" mass="3166">VSGLGLGVVVAAEAVLGVVGGGSGISEIGSREDGP</sequence>
<dbReference type="AlphaFoldDB" id="A0A392UIM8"/>
<comment type="caution">
    <text evidence="1">The sequence shown here is derived from an EMBL/GenBank/DDBJ whole genome shotgun (WGS) entry which is preliminary data.</text>
</comment>
<feature type="non-terminal residue" evidence="1">
    <location>
        <position position="1"/>
    </location>
</feature>
<dbReference type="EMBL" id="LXQA010839251">
    <property type="protein sequence ID" value="MCI73483.1"/>
    <property type="molecule type" value="Genomic_DNA"/>
</dbReference>
<evidence type="ECO:0000313" key="1">
    <source>
        <dbReference type="EMBL" id="MCI73483.1"/>
    </source>
</evidence>
<organism evidence="1 2">
    <name type="scientific">Trifolium medium</name>
    <dbReference type="NCBI Taxonomy" id="97028"/>
    <lineage>
        <taxon>Eukaryota</taxon>
        <taxon>Viridiplantae</taxon>
        <taxon>Streptophyta</taxon>
        <taxon>Embryophyta</taxon>
        <taxon>Tracheophyta</taxon>
        <taxon>Spermatophyta</taxon>
        <taxon>Magnoliopsida</taxon>
        <taxon>eudicotyledons</taxon>
        <taxon>Gunneridae</taxon>
        <taxon>Pentapetalae</taxon>
        <taxon>rosids</taxon>
        <taxon>fabids</taxon>
        <taxon>Fabales</taxon>
        <taxon>Fabaceae</taxon>
        <taxon>Papilionoideae</taxon>
        <taxon>50 kb inversion clade</taxon>
        <taxon>NPAAA clade</taxon>
        <taxon>Hologalegina</taxon>
        <taxon>IRL clade</taxon>
        <taxon>Trifolieae</taxon>
        <taxon>Trifolium</taxon>
    </lineage>
</organism>
<proteinExistence type="predicted"/>
<reference evidence="1 2" key="1">
    <citation type="journal article" date="2018" name="Front. Plant Sci.">
        <title>Red Clover (Trifolium pratense) and Zigzag Clover (T. medium) - A Picture of Genomic Similarities and Differences.</title>
        <authorList>
            <person name="Dluhosova J."/>
            <person name="Istvanek J."/>
            <person name="Nedelnik J."/>
            <person name="Repkova J."/>
        </authorList>
    </citation>
    <scope>NUCLEOTIDE SEQUENCE [LARGE SCALE GENOMIC DNA]</scope>
    <source>
        <strain evidence="2">cv. 10/8</strain>
        <tissue evidence="1">Leaf</tissue>
    </source>
</reference>
<dbReference type="Proteomes" id="UP000265520">
    <property type="component" value="Unassembled WGS sequence"/>
</dbReference>